<reference evidence="2" key="1">
    <citation type="submission" date="2018-06" db="EMBL/GenBank/DDBJ databases">
        <authorList>
            <person name="Zhirakovskaya E."/>
        </authorList>
    </citation>
    <scope>NUCLEOTIDE SEQUENCE</scope>
</reference>
<accession>A0A3B1BB45</accession>
<evidence type="ECO:0008006" key="3">
    <source>
        <dbReference type="Google" id="ProtNLM"/>
    </source>
</evidence>
<dbReference type="GO" id="GO:0015562">
    <property type="term" value="F:efflux transmembrane transporter activity"/>
    <property type="evidence" value="ECO:0007669"/>
    <property type="project" value="InterPro"/>
</dbReference>
<sequence>MHRKMCIISAVLFLTLSTMLIGQTDSGNSLTIETAISKALQNNPTLKVLLREINALEAVKIQSGLMPNPEFSLDAENLFGTGEFNGVDGTEITAQISQSIMLAGKISKLEKVAELDISLAEWDYEANRLEIITNVRKAFNQVLVVQQLIEKNKELIKLSDDLLENINMRVKAGKISLAEVSRTKIIINALQIALIKLQYEYDAAIIELKTLIYDPEYSFSSLDGSFEYSFELPPYDTLLVQLESNPNLKRYESEYARQKAVLNYEESKATPNLTLSAGYRRLNELNTNTFVLGASIPLPIFDRNQGSIQEAEIRYDQKKVESESTRNRLTLRLNLLYNRLNTLLKTADQLKTESIPETEKAFKIIKEGNLVGRFAILDVLDTQRTLFELQNQYLIVISEIQSVKAELEGLISKEIK</sequence>
<evidence type="ECO:0000313" key="2">
    <source>
        <dbReference type="EMBL" id="VAX15506.1"/>
    </source>
</evidence>
<dbReference type="EMBL" id="UOGD01000023">
    <property type="protein sequence ID" value="VAX15506.1"/>
    <property type="molecule type" value="Genomic_DNA"/>
</dbReference>
<dbReference type="Pfam" id="PF02321">
    <property type="entry name" value="OEP"/>
    <property type="match status" value="2"/>
</dbReference>
<dbReference type="Gene3D" id="1.20.1600.10">
    <property type="entry name" value="Outer membrane efflux proteins (OEP)"/>
    <property type="match status" value="1"/>
</dbReference>
<evidence type="ECO:0000256" key="1">
    <source>
        <dbReference type="SAM" id="Coils"/>
    </source>
</evidence>
<organism evidence="2">
    <name type="scientific">hydrothermal vent metagenome</name>
    <dbReference type="NCBI Taxonomy" id="652676"/>
    <lineage>
        <taxon>unclassified sequences</taxon>
        <taxon>metagenomes</taxon>
        <taxon>ecological metagenomes</taxon>
    </lineage>
</organism>
<gene>
    <name evidence="2" type="ORF">MNBD_IGNAVI01-3029</name>
</gene>
<dbReference type="AlphaFoldDB" id="A0A3B1BB45"/>
<proteinExistence type="predicted"/>
<dbReference type="PANTHER" id="PTHR30203">
    <property type="entry name" value="OUTER MEMBRANE CATION EFFLUX PROTEIN"/>
    <property type="match status" value="1"/>
</dbReference>
<name>A0A3B1BB45_9ZZZZ</name>
<dbReference type="InterPro" id="IPR003423">
    <property type="entry name" value="OMP_efflux"/>
</dbReference>
<keyword evidence="1" id="KW-0175">Coiled coil</keyword>
<feature type="coiled-coil region" evidence="1">
    <location>
        <begin position="308"/>
        <end position="353"/>
    </location>
</feature>
<protein>
    <recommendedName>
        <fullName evidence="3">Heavy metal RND efflux outer membrane protein, CzcC family</fullName>
    </recommendedName>
</protein>
<dbReference type="SUPFAM" id="SSF56954">
    <property type="entry name" value="Outer membrane efflux proteins (OEP)"/>
    <property type="match status" value="1"/>
</dbReference>
<dbReference type="PANTHER" id="PTHR30203:SF24">
    <property type="entry name" value="BLR4935 PROTEIN"/>
    <property type="match status" value="1"/>
</dbReference>
<dbReference type="InterPro" id="IPR010131">
    <property type="entry name" value="MdtP/NodT-like"/>
</dbReference>